<name>A0ABT3K4T7_9PROT</name>
<evidence type="ECO:0000313" key="1">
    <source>
        <dbReference type="EMBL" id="MCW4590420.1"/>
    </source>
</evidence>
<comment type="caution">
    <text evidence="1">The sequence shown here is derived from an EMBL/GenBank/DDBJ whole genome shotgun (WGS) entry which is preliminary data.</text>
</comment>
<dbReference type="RefSeq" id="WP_171790024.1">
    <property type="nucleotide sequence ID" value="NZ_JABJWD010000020.1"/>
</dbReference>
<sequence length="155" mass="17387">MTATTNTPDRLRKAWAVFVKGYDGFEIYYAPTAGKARMQAYYSCESARVIDIKVRRYKEADQFLPARHPIANTMTSQETHCLLHAFGATCGDPSKAGYRDYFYTSRNDADLCGLTRKGLMRPNEKCASNDGSVYFIMTPLGREVALSLTPLYGAR</sequence>
<proteinExistence type="predicted"/>
<evidence type="ECO:0000313" key="2">
    <source>
        <dbReference type="Proteomes" id="UP001526337"/>
    </source>
</evidence>
<protein>
    <submittedName>
        <fullName evidence="1">Uncharacterized protein</fullName>
    </submittedName>
</protein>
<dbReference type="Proteomes" id="UP001526337">
    <property type="component" value="Unassembled WGS sequence"/>
</dbReference>
<reference evidence="1 2" key="1">
    <citation type="submission" date="2022-07" db="EMBL/GenBank/DDBJ databases">
        <title>Genome stability of Gluconacetobacter entanii AV429.</title>
        <authorList>
            <person name="Trcek J."/>
            <person name="Cepec E."/>
        </authorList>
    </citation>
    <scope>NUCLEOTIDE SEQUENCE [LARGE SCALE GENOMIC DNA]</scope>
    <source>
        <strain evidence="1 2">AV429_2022</strain>
    </source>
</reference>
<accession>A0ABT3K4T7</accession>
<keyword evidence="2" id="KW-1185">Reference proteome</keyword>
<gene>
    <name evidence="1" type="ORF">NO263_07495</name>
</gene>
<dbReference type="EMBL" id="JANGSQ010000099">
    <property type="protein sequence ID" value="MCW4590420.1"/>
    <property type="molecule type" value="Genomic_DNA"/>
</dbReference>
<organism evidence="1 2">
    <name type="scientific">Gluconacetobacter entanii</name>
    <dbReference type="NCBI Taxonomy" id="108528"/>
    <lineage>
        <taxon>Bacteria</taxon>
        <taxon>Pseudomonadati</taxon>
        <taxon>Pseudomonadota</taxon>
        <taxon>Alphaproteobacteria</taxon>
        <taxon>Acetobacterales</taxon>
        <taxon>Acetobacteraceae</taxon>
        <taxon>Gluconacetobacter</taxon>
    </lineage>
</organism>